<dbReference type="Pfam" id="PF06881">
    <property type="entry name" value="Elongin_A"/>
    <property type="match status" value="1"/>
</dbReference>
<feature type="region of interest" description="Disordered" evidence="2">
    <location>
        <begin position="226"/>
        <end position="289"/>
    </location>
</feature>
<dbReference type="Proteomes" id="UP000799118">
    <property type="component" value="Unassembled WGS sequence"/>
</dbReference>
<feature type="compositionally biased region" description="Basic residues" evidence="2">
    <location>
        <begin position="279"/>
        <end position="289"/>
    </location>
</feature>
<dbReference type="PANTHER" id="PTHR15141:SF76">
    <property type="entry name" value="TRANSCRIPTION ELONGATION FACTOR B POLYPEPTIDE 3"/>
    <property type="match status" value="1"/>
</dbReference>
<name>A0A6A4IKJ2_9AGAR</name>
<reference evidence="4" key="1">
    <citation type="journal article" date="2019" name="Environ. Microbiol.">
        <title>Fungal ecological strategies reflected in gene transcription - a case study of two litter decomposers.</title>
        <authorList>
            <person name="Barbi F."/>
            <person name="Kohler A."/>
            <person name="Barry K."/>
            <person name="Baskaran P."/>
            <person name="Daum C."/>
            <person name="Fauchery L."/>
            <person name="Ihrmark K."/>
            <person name="Kuo A."/>
            <person name="LaButti K."/>
            <person name="Lipzen A."/>
            <person name="Morin E."/>
            <person name="Grigoriev I.V."/>
            <person name="Henrissat B."/>
            <person name="Lindahl B."/>
            <person name="Martin F."/>
        </authorList>
    </citation>
    <scope>NUCLEOTIDE SEQUENCE</scope>
    <source>
        <strain evidence="4">JB14</strain>
    </source>
</reference>
<evidence type="ECO:0000256" key="1">
    <source>
        <dbReference type="ARBA" id="ARBA00021346"/>
    </source>
</evidence>
<dbReference type="InterPro" id="IPR010684">
    <property type="entry name" value="RNA_pol_II_trans_fac_SIII_A"/>
</dbReference>
<organism evidence="4 5">
    <name type="scientific">Gymnopus androsaceus JB14</name>
    <dbReference type="NCBI Taxonomy" id="1447944"/>
    <lineage>
        <taxon>Eukaryota</taxon>
        <taxon>Fungi</taxon>
        <taxon>Dikarya</taxon>
        <taxon>Basidiomycota</taxon>
        <taxon>Agaricomycotina</taxon>
        <taxon>Agaricomycetes</taxon>
        <taxon>Agaricomycetidae</taxon>
        <taxon>Agaricales</taxon>
        <taxon>Marasmiineae</taxon>
        <taxon>Omphalotaceae</taxon>
        <taxon>Gymnopus</taxon>
    </lineage>
</organism>
<keyword evidence="5" id="KW-1185">Reference proteome</keyword>
<evidence type="ECO:0000259" key="3">
    <source>
        <dbReference type="PROSITE" id="PS50181"/>
    </source>
</evidence>
<dbReference type="InterPro" id="IPR051870">
    <property type="entry name" value="Elongin-A_domain"/>
</dbReference>
<feature type="region of interest" description="Disordered" evidence="2">
    <location>
        <begin position="121"/>
        <end position="158"/>
    </location>
</feature>
<dbReference type="OrthoDB" id="21513at2759"/>
<proteinExistence type="predicted"/>
<gene>
    <name evidence="4" type="ORF">BT96DRAFT_872059</name>
</gene>
<dbReference type="InterPro" id="IPR001810">
    <property type="entry name" value="F-box_dom"/>
</dbReference>
<feature type="compositionally biased region" description="Basic and acidic residues" evidence="2">
    <location>
        <begin position="121"/>
        <end position="141"/>
    </location>
</feature>
<sequence>MSPENEASGSNRRVQSLLQICQRVAGNNIESISSLGELPFSLVSPILERCSPEQLLRMEDASTHLKKDTEELWRSLCARTYPTMMERHEDTIETVPDSWRSHFFVLRKAEAKRLEEVGSRIRSQRREAEERKKEREVKFTDRMPPQKRSRGGWNMPAQPKSLFQKTRSEASKMQKNIYNSRMIPPMPKGKDYRTTGPTAGSSLLLPPQQSYSNRVSVNTVIRRPMSSTARSSGPCATPNAVSPQPIAPSPTNSSAPIEQAFPKPSSTAKKDPMASLFVPKHRAYSQRMR</sequence>
<dbReference type="Gene3D" id="6.10.250.3180">
    <property type="match status" value="1"/>
</dbReference>
<dbReference type="InterPro" id="IPR036047">
    <property type="entry name" value="F-box-like_dom_sf"/>
</dbReference>
<protein>
    <recommendedName>
        <fullName evidence="1">Elongin-A</fullName>
    </recommendedName>
</protein>
<accession>A0A6A4IKJ2</accession>
<feature type="domain" description="F-box" evidence="3">
    <location>
        <begin position="32"/>
        <end position="76"/>
    </location>
</feature>
<dbReference type="SUPFAM" id="SSF81383">
    <property type="entry name" value="F-box domain"/>
    <property type="match status" value="1"/>
</dbReference>
<dbReference type="EMBL" id="ML769387">
    <property type="protein sequence ID" value="KAE9409437.1"/>
    <property type="molecule type" value="Genomic_DNA"/>
</dbReference>
<evidence type="ECO:0000256" key="2">
    <source>
        <dbReference type="SAM" id="MobiDB-lite"/>
    </source>
</evidence>
<evidence type="ECO:0000313" key="4">
    <source>
        <dbReference type="EMBL" id="KAE9409437.1"/>
    </source>
</evidence>
<dbReference type="PROSITE" id="PS50181">
    <property type="entry name" value="FBOX"/>
    <property type="match status" value="1"/>
</dbReference>
<evidence type="ECO:0000313" key="5">
    <source>
        <dbReference type="Proteomes" id="UP000799118"/>
    </source>
</evidence>
<dbReference type="AlphaFoldDB" id="A0A6A4IKJ2"/>
<dbReference type="GO" id="GO:0006368">
    <property type="term" value="P:transcription elongation by RNA polymerase II"/>
    <property type="evidence" value="ECO:0007669"/>
    <property type="project" value="InterPro"/>
</dbReference>
<dbReference type="PANTHER" id="PTHR15141">
    <property type="entry name" value="TRANSCRIPTION ELONGATION FACTOR B POLYPEPTIDE 3"/>
    <property type="match status" value="1"/>
</dbReference>
<dbReference type="GO" id="GO:0070449">
    <property type="term" value="C:elongin complex"/>
    <property type="evidence" value="ECO:0007669"/>
    <property type="project" value="InterPro"/>
</dbReference>